<dbReference type="SUPFAM" id="SSF53756">
    <property type="entry name" value="UDP-Glycosyltransferase/glycogen phosphorylase"/>
    <property type="match status" value="1"/>
</dbReference>
<proteinExistence type="predicted"/>
<comment type="caution">
    <text evidence="1">The sequence shown here is derived from an EMBL/GenBank/DDBJ whole genome shotgun (WGS) entry which is preliminary data.</text>
</comment>
<sequence>MTCAQIAAGPFSLEAAYGNTRDIERTVLVAVHYFTAATRLMDIVPLIESDHRIQVVYTVPPSSIFSRGAHEFLRDTGALMIPWGQATQRRFDLILAAGQGSLEHLHGPIMTFPHGAGPAIHARRLPGDGPAAPCRMEGLGLRGLVVRGRVIPSSIVLAHERHRELLARDCPEAVPITVVGGDPCYDRLLASRPYRDAYRDALGAGAGQRLVVVTSHWGAGSLFARWPGLPRRLAAELADEGARVVAILHPHVWVWHGRRQVAAWLADAIRSGVLVLPPEEGWRAALVAADVVVGDRCSVTRYGAALGLPVLLTPGDDAVIPGTQYALLAETAPRLDPDAPLAAQLASAGAAWSGVDVAALRESLTSVPGRSAAIIRGEIYRMLGLDEPESPPVAEPVPYPRPIGVGVR</sequence>
<keyword evidence="2" id="KW-1185">Reference proteome</keyword>
<dbReference type="EMBL" id="VFPQ01000002">
    <property type="protein sequence ID" value="TQM72745.1"/>
    <property type="molecule type" value="Genomic_DNA"/>
</dbReference>
<organism evidence="1 2">
    <name type="scientific">Thermopolyspora flexuosa</name>
    <dbReference type="NCBI Taxonomy" id="103836"/>
    <lineage>
        <taxon>Bacteria</taxon>
        <taxon>Bacillati</taxon>
        <taxon>Actinomycetota</taxon>
        <taxon>Actinomycetes</taxon>
        <taxon>Streptosporangiales</taxon>
        <taxon>Streptosporangiaceae</taxon>
        <taxon>Thermopolyspora</taxon>
    </lineage>
</organism>
<accession>A0A543IQ90</accession>
<evidence type="ECO:0000313" key="1">
    <source>
        <dbReference type="EMBL" id="TQM72745.1"/>
    </source>
</evidence>
<dbReference type="RefSeq" id="WP_142262271.1">
    <property type="nucleotide sequence ID" value="NZ_BMPV01000002.1"/>
</dbReference>
<dbReference type="Proteomes" id="UP000319213">
    <property type="component" value="Unassembled WGS sequence"/>
</dbReference>
<evidence type="ECO:0000313" key="2">
    <source>
        <dbReference type="Proteomes" id="UP000319213"/>
    </source>
</evidence>
<evidence type="ECO:0008006" key="3">
    <source>
        <dbReference type="Google" id="ProtNLM"/>
    </source>
</evidence>
<name>A0A543IQ90_9ACTN</name>
<gene>
    <name evidence="1" type="ORF">FHX40_4901</name>
</gene>
<reference evidence="1 2" key="1">
    <citation type="submission" date="2019-06" db="EMBL/GenBank/DDBJ databases">
        <title>Sequencing the genomes of 1000 actinobacteria strains.</title>
        <authorList>
            <person name="Klenk H.-P."/>
        </authorList>
    </citation>
    <scope>NUCLEOTIDE SEQUENCE [LARGE SCALE GENOMIC DNA]</scope>
    <source>
        <strain evidence="1 2">DSM 43186</strain>
    </source>
</reference>
<dbReference type="OrthoDB" id="3661391at2"/>
<dbReference type="AlphaFoldDB" id="A0A543IQ90"/>
<protein>
    <recommendedName>
        <fullName evidence="3">CDP-glycerol:poly(Glycerophosphate) glycerophosphotransferase</fullName>
    </recommendedName>
</protein>